<evidence type="ECO:0000313" key="2">
    <source>
        <dbReference type="Proteomes" id="UP001212997"/>
    </source>
</evidence>
<evidence type="ECO:0000313" key="1">
    <source>
        <dbReference type="EMBL" id="KAJ3477513.1"/>
    </source>
</evidence>
<keyword evidence="2" id="KW-1185">Reference proteome</keyword>
<reference evidence="1" key="1">
    <citation type="submission" date="2022-07" db="EMBL/GenBank/DDBJ databases">
        <title>Genome Sequence of Physisporinus lineatus.</title>
        <authorList>
            <person name="Buettner E."/>
        </authorList>
    </citation>
    <scope>NUCLEOTIDE SEQUENCE</scope>
    <source>
        <strain evidence="1">VT162</strain>
    </source>
</reference>
<proteinExistence type="predicted"/>
<protein>
    <recommendedName>
        <fullName evidence="3">F-box domain-containing protein</fullName>
    </recommendedName>
</protein>
<evidence type="ECO:0008006" key="3">
    <source>
        <dbReference type="Google" id="ProtNLM"/>
    </source>
</evidence>
<comment type="caution">
    <text evidence="1">The sequence shown here is derived from an EMBL/GenBank/DDBJ whole genome shotgun (WGS) entry which is preliminary data.</text>
</comment>
<organism evidence="1 2">
    <name type="scientific">Meripilus lineatus</name>
    <dbReference type="NCBI Taxonomy" id="2056292"/>
    <lineage>
        <taxon>Eukaryota</taxon>
        <taxon>Fungi</taxon>
        <taxon>Dikarya</taxon>
        <taxon>Basidiomycota</taxon>
        <taxon>Agaricomycotina</taxon>
        <taxon>Agaricomycetes</taxon>
        <taxon>Polyporales</taxon>
        <taxon>Meripilaceae</taxon>
        <taxon>Meripilus</taxon>
    </lineage>
</organism>
<dbReference type="EMBL" id="JANAWD010000587">
    <property type="protein sequence ID" value="KAJ3477513.1"/>
    <property type="molecule type" value="Genomic_DNA"/>
</dbReference>
<dbReference type="Proteomes" id="UP001212997">
    <property type="component" value="Unassembled WGS sequence"/>
</dbReference>
<gene>
    <name evidence="1" type="ORF">NLI96_g10411</name>
</gene>
<sequence>MAQLGQLSQRIPTEVLESVIALASEGSHFQNGRMWDIQERMKTLLSCTLVCRAWITTSRIYLYQHVSLNCQGMATKFMTTIISSPQLGEYVQSLQVVISEYDSWIYTIHRVLPPLLPNLYFLRYHNLPPLLSPALLLAPGFKNITCLALEYPDPEVWIPQLVFRFLNSFPKLKMLEMSGLVLNSVPFDDPKPNQQDTIPTSFHLRCYPRDGEYSSAAEDALLWLSKRHSTHTLNEFWLACDEISAQSQNFNRVLQQSSGTMNSLRIWLDEISHWSTLGNQDPSNFMLETTYREVFSEDSRGLWAAIDTALTSKKFPKLNYFELSWNIEFHSLIRMHNTGVFEQFVPNLYKQGVLWSSGLLGHSRYPVRPSTHTLSPDDLAAWERLSRISPFPEWANCYPEFENHF</sequence>
<name>A0AAD5UYY4_9APHY</name>
<dbReference type="AlphaFoldDB" id="A0AAD5UYY4"/>
<accession>A0AAD5UYY4</accession>